<dbReference type="CDD" id="cd06853">
    <property type="entry name" value="GT_WecA_like"/>
    <property type="match status" value="1"/>
</dbReference>
<comment type="subcellular location">
    <subcellularLocation>
        <location evidence="1">Cell membrane</location>
        <topology evidence="1">Multi-pass membrane protein</topology>
    </subcellularLocation>
</comment>
<dbReference type="GO" id="GO:0071555">
    <property type="term" value="P:cell wall organization"/>
    <property type="evidence" value="ECO:0007669"/>
    <property type="project" value="TreeGrafter"/>
</dbReference>
<evidence type="ECO:0000256" key="3">
    <source>
        <dbReference type="ARBA" id="ARBA00022679"/>
    </source>
</evidence>
<dbReference type="EMBL" id="SDHZ01000003">
    <property type="protein sequence ID" value="RXK81854.1"/>
    <property type="molecule type" value="Genomic_DNA"/>
</dbReference>
<feature type="binding site" evidence="7">
    <location>
        <position position="152"/>
    </location>
    <ligand>
        <name>Mg(2+)</name>
        <dbReference type="ChEBI" id="CHEBI:18420"/>
    </ligand>
</feature>
<keyword evidence="10" id="KW-1185">Reference proteome</keyword>
<feature type="transmembrane region" description="Helical" evidence="8">
    <location>
        <begin position="73"/>
        <end position="89"/>
    </location>
</feature>
<keyword evidence="7" id="KW-0479">Metal-binding</keyword>
<feature type="transmembrane region" description="Helical" evidence="8">
    <location>
        <begin position="48"/>
        <end position="67"/>
    </location>
</feature>
<evidence type="ECO:0000256" key="1">
    <source>
        <dbReference type="ARBA" id="ARBA00004651"/>
    </source>
</evidence>
<dbReference type="GO" id="GO:0016780">
    <property type="term" value="F:phosphotransferase activity, for other substituted phosphate groups"/>
    <property type="evidence" value="ECO:0007669"/>
    <property type="project" value="InterPro"/>
</dbReference>
<feature type="transmembrane region" description="Helical" evidence="8">
    <location>
        <begin position="6"/>
        <end position="27"/>
    </location>
</feature>
<reference evidence="9 10" key="1">
    <citation type="submission" date="2019-01" db="EMBL/GenBank/DDBJ databases">
        <title>Filimonas sp. strain TTM-71.</title>
        <authorList>
            <person name="Chen W.-M."/>
        </authorList>
    </citation>
    <scope>NUCLEOTIDE SEQUENCE [LARGE SCALE GENOMIC DNA]</scope>
    <source>
        <strain evidence="9 10">TTM-71</strain>
    </source>
</reference>
<dbReference type="GO" id="GO:0046872">
    <property type="term" value="F:metal ion binding"/>
    <property type="evidence" value="ECO:0007669"/>
    <property type="project" value="UniProtKB-KW"/>
</dbReference>
<comment type="caution">
    <text evidence="9">The sequence shown here is derived from an EMBL/GenBank/DDBJ whole genome shotgun (WGS) entry which is preliminary data.</text>
</comment>
<keyword evidence="3 9" id="KW-0808">Transferase</keyword>
<dbReference type="GO" id="GO:0005886">
    <property type="term" value="C:plasma membrane"/>
    <property type="evidence" value="ECO:0007669"/>
    <property type="project" value="UniProtKB-SubCell"/>
</dbReference>
<keyword evidence="4 8" id="KW-0812">Transmembrane</keyword>
<dbReference type="PANTHER" id="PTHR22926:SF3">
    <property type="entry name" value="UNDECAPRENYL-PHOSPHATE ALPHA-N-ACETYLGLUCOSAMINYL 1-PHOSPHATE TRANSFERASE"/>
    <property type="match status" value="1"/>
</dbReference>
<feature type="transmembrane region" description="Helical" evidence="8">
    <location>
        <begin position="160"/>
        <end position="178"/>
    </location>
</feature>
<proteinExistence type="predicted"/>
<dbReference type="Proteomes" id="UP000290545">
    <property type="component" value="Unassembled WGS sequence"/>
</dbReference>
<dbReference type="OrthoDB" id="9783652at2"/>
<evidence type="ECO:0000313" key="10">
    <source>
        <dbReference type="Proteomes" id="UP000290545"/>
    </source>
</evidence>
<feature type="transmembrane region" description="Helical" evidence="8">
    <location>
        <begin position="134"/>
        <end position="153"/>
    </location>
</feature>
<organism evidence="9 10">
    <name type="scientific">Filimonas effusa</name>
    <dbReference type="NCBI Taxonomy" id="2508721"/>
    <lineage>
        <taxon>Bacteria</taxon>
        <taxon>Pseudomonadati</taxon>
        <taxon>Bacteroidota</taxon>
        <taxon>Chitinophagia</taxon>
        <taxon>Chitinophagales</taxon>
        <taxon>Chitinophagaceae</taxon>
        <taxon>Filimonas</taxon>
    </lineage>
</organism>
<keyword evidence="6 8" id="KW-0472">Membrane</keyword>
<evidence type="ECO:0000256" key="6">
    <source>
        <dbReference type="ARBA" id="ARBA00023136"/>
    </source>
</evidence>
<dbReference type="GO" id="GO:0044038">
    <property type="term" value="P:cell wall macromolecule biosynthetic process"/>
    <property type="evidence" value="ECO:0007669"/>
    <property type="project" value="TreeGrafter"/>
</dbReference>
<feature type="transmembrane region" description="Helical" evidence="8">
    <location>
        <begin position="242"/>
        <end position="263"/>
    </location>
</feature>
<feature type="binding site" evidence="7">
    <location>
        <position position="212"/>
    </location>
    <ligand>
        <name>Mg(2+)</name>
        <dbReference type="ChEBI" id="CHEBI:18420"/>
    </ligand>
</feature>
<sequence>MEQLIIGGVISFLVTFYGIPVVIQVASEKKLFDVPDARKVHKAPIPSLGGLAMFSGFLIALLLTVNIAGNTSFQYYVASFLIIFLLGMKDDIIIITPIKKFVGQAIVAGLLATKGSLLITSMHGFLGINHLDPTASYFLTFFTVIGVINAFNLIDGIDGLAGSLGLITSAVFGTYFFINGDLTHALLGFTFAGALAAFLIYNFNPAKIFMGDTGSMLLGLVNVILVIRFIEMGPVFTAHPVSASPAIGFGILLLPIMDTLRVFGIRILHRRSPFSPDKNHLHHILLEKGMSHKAISLSIAGASILPITFCFLFQSLGNTAIVTGLIAFFFAGIYLLKSVKVRTQQLHVVKDEDEEWNDLAMQEEHLAASSVKLVPFYQKKGAKKAVAAGEDEP</sequence>
<dbReference type="Pfam" id="PF00953">
    <property type="entry name" value="Glycos_transf_4"/>
    <property type="match status" value="1"/>
</dbReference>
<evidence type="ECO:0000313" key="9">
    <source>
        <dbReference type="EMBL" id="RXK81854.1"/>
    </source>
</evidence>
<feature type="transmembrane region" description="Helical" evidence="8">
    <location>
        <begin position="215"/>
        <end position="236"/>
    </location>
</feature>
<comment type="cofactor">
    <cofactor evidence="7">
        <name>Mg(2+)</name>
        <dbReference type="ChEBI" id="CHEBI:18420"/>
    </cofactor>
</comment>
<feature type="transmembrane region" description="Helical" evidence="8">
    <location>
        <begin position="320"/>
        <end position="336"/>
    </location>
</feature>
<feature type="transmembrane region" description="Helical" evidence="8">
    <location>
        <begin position="294"/>
        <end position="314"/>
    </location>
</feature>
<dbReference type="InterPro" id="IPR018480">
    <property type="entry name" value="PNAcMuramoyl-5peptid_Trfase_CS"/>
</dbReference>
<accession>A0A4Q1D246</accession>
<dbReference type="PROSITE" id="PS01348">
    <property type="entry name" value="MRAY_2"/>
    <property type="match status" value="1"/>
</dbReference>
<dbReference type="PANTHER" id="PTHR22926">
    <property type="entry name" value="PHOSPHO-N-ACETYLMURAMOYL-PENTAPEPTIDE-TRANSFERASE"/>
    <property type="match status" value="1"/>
</dbReference>
<keyword evidence="2" id="KW-1003">Cell membrane</keyword>
<evidence type="ECO:0000256" key="7">
    <source>
        <dbReference type="PIRSR" id="PIRSR600715-1"/>
    </source>
</evidence>
<evidence type="ECO:0000256" key="8">
    <source>
        <dbReference type="SAM" id="Phobius"/>
    </source>
</evidence>
<protein>
    <submittedName>
        <fullName evidence="9">Undecaprenyl/decaprenyl-phosphate alpha-N-acetylglucosaminyl 1-phosphate transferase</fullName>
    </submittedName>
</protein>
<dbReference type="AlphaFoldDB" id="A0A4Q1D246"/>
<name>A0A4Q1D246_9BACT</name>
<dbReference type="GO" id="GO:0009103">
    <property type="term" value="P:lipopolysaccharide biosynthetic process"/>
    <property type="evidence" value="ECO:0007669"/>
    <property type="project" value="TreeGrafter"/>
</dbReference>
<dbReference type="InterPro" id="IPR000715">
    <property type="entry name" value="Glycosyl_transferase_4"/>
</dbReference>
<keyword evidence="5 8" id="KW-1133">Transmembrane helix</keyword>
<feature type="transmembrane region" description="Helical" evidence="8">
    <location>
        <begin position="184"/>
        <end position="203"/>
    </location>
</feature>
<dbReference type="RefSeq" id="WP_129005251.1">
    <property type="nucleotide sequence ID" value="NZ_SDHZ01000003.1"/>
</dbReference>
<gene>
    <name evidence="9" type="ORF">ESB13_18875</name>
</gene>
<evidence type="ECO:0000256" key="2">
    <source>
        <dbReference type="ARBA" id="ARBA00022475"/>
    </source>
</evidence>
<evidence type="ECO:0000256" key="4">
    <source>
        <dbReference type="ARBA" id="ARBA00022692"/>
    </source>
</evidence>
<keyword evidence="7" id="KW-0460">Magnesium</keyword>
<evidence type="ECO:0000256" key="5">
    <source>
        <dbReference type="ARBA" id="ARBA00022989"/>
    </source>
</evidence>
<feature type="transmembrane region" description="Helical" evidence="8">
    <location>
        <begin position="101"/>
        <end position="122"/>
    </location>
</feature>